<evidence type="ECO:0000256" key="11">
    <source>
        <dbReference type="ARBA" id="ARBA00023136"/>
    </source>
</evidence>
<dbReference type="InterPro" id="IPR018086">
    <property type="entry name" value="NADH_UbQ_OxRdtase_su1_CS"/>
</dbReference>
<evidence type="ECO:0000256" key="6">
    <source>
        <dbReference type="ARBA" id="ARBA00022692"/>
    </source>
</evidence>
<keyword evidence="10 13" id="KW-0496">Mitochondrion</keyword>
<evidence type="ECO:0000256" key="3">
    <source>
        <dbReference type="ARBA" id="ARBA00010535"/>
    </source>
</evidence>
<comment type="subcellular location">
    <subcellularLocation>
        <location evidence="2 12">Mitochondrion inner membrane</location>
        <topology evidence="2 12">Multi-pass membrane protein</topology>
    </subcellularLocation>
</comment>
<evidence type="ECO:0000256" key="7">
    <source>
        <dbReference type="ARBA" id="ARBA00022792"/>
    </source>
</evidence>
<dbReference type="HAMAP" id="MF_01350">
    <property type="entry name" value="NDH1_NuoH"/>
    <property type="match status" value="1"/>
</dbReference>
<evidence type="ECO:0000256" key="13">
    <source>
        <dbReference type="RuleBase" id="RU000473"/>
    </source>
</evidence>
<keyword evidence="8 14" id="KW-1133">Transmembrane helix</keyword>
<dbReference type="GO" id="GO:0003954">
    <property type="term" value="F:NADH dehydrogenase activity"/>
    <property type="evidence" value="ECO:0007669"/>
    <property type="project" value="TreeGrafter"/>
</dbReference>
<proteinExistence type="inferred from homology"/>
<evidence type="ECO:0000256" key="1">
    <source>
        <dbReference type="ARBA" id="ARBA00003257"/>
    </source>
</evidence>
<evidence type="ECO:0000256" key="5">
    <source>
        <dbReference type="ARBA" id="ARBA00022448"/>
    </source>
</evidence>
<feature type="transmembrane region" description="Helical" evidence="14">
    <location>
        <begin position="223"/>
        <end position="245"/>
    </location>
</feature>
<feature type="transmembrane region" description="Helical" evidence="14">
    <location>
        <begin position="173"/>
        <end position="195"/>
    </location>
</feature>
<feature type="transmembrane region" description="Helical" evidence="14">
    <location>
        <begin position="289"/>
        <end position="309"/>
    </location>
</feature>
<dbReference type="PANTHER" id="PTHR11432:SF3">
    <property type="entry name" value="NADH-UBIQUINONE OXIDOREDUCTASE CHAIN 1"/>
    <property type="match status" value="1"/>
</dbReference>
<protein>
    <recommendedName>
        <fullName evidence="4 13">NADH-ubiquinone oxidoreductase chain 1</fullName>
        <ecNumber evidence="13">7.1.1.2</ecNumber>
    </recommendedName>
</protein>
<name>D2K8M5_9NEOP</name>
<evidence type="ECO:0000256" key="8">
    <source>
        <dbReference type="ARBA" id="ARBA00022989"/>
    </source>
</evidence>
<evidence type="ECO:0000256" key="4">
    <source>
        <dbReference type="ARBA" id="ARBA00021009"/>
    </source>
</evidence>
<feature type="transmembrane region" description="Helical" evidence="14">
    <location>
        <begin position="72"/>
        <end position="93"/>
    </location>
</feature>
<evidence type="ECO:0000256" key="10">
    <source>
        <dbReference type="ARBA" id="ARBA00023128"/>
    </source>
</evidence>
<keyword evidence="6 12" id="KW-0812">Transmembrane</keyword>
<feature type="transmembrane region" description="Helical" evidence="14">
    <location>
        <begin position="105"/>
        <end position="125"/>
    </location>
</feature>
<evidence type="ECO:0000313" key="15">
    <source>
        <dbReference type="EMBL" id="ADA62263.1"/>
    </source>
</evidence>
<gene>
    <name evidence="15" type="primary">nad1</name>
</gene>
<keyword evidence="7" id="KW-0999">Mitochondrion inner membrane</keyword>
<dbReference type="AlphaFoldDB" id="D2K8M5"/>
<dbReference type="PANTHER" id="PTHR11432">
    <property type="entry name" value="NADH DEHYDROGENASE SUBUNIT 1"/>
    <property type="match status" value="1"/>
</dbReference>
<evidence type="ECO:0000256" key="14">
    <source>
        <dbReference type="SAM" id="Phobius"/>
    </source>
</evidence>
<keyword evidence="12" id="KW-0520">NAD</keyword>
<keyword evidence="9 13" id="KW-0830">Ubiquinone</keyword>
<feature type="transmembrane region" description="Helical" evidence="14">
    <location>
        <begin position="251"/>
        <end position="269"/>
    </location>
</feature>
<dbReference type="GO" id="GO:0008137">
    <property type="term" value="F:NADH dehydrogenase (ubiquinone) activity"/>
    <property type="evidence" value="ECO:0007669"/>
    <property type="project" value="UniProtKB-EC"/>
</dbReference>
<comment type="catalytic activity">
    <reaction evidence="13">
        <text>a ubiquinone + NADH + 5 H(+)(in) = a ubiquinol + NAD(+) + 4 H(+)(out)</text>
        <dbReference type="Rhea" id="RHEA:29091"/>
        <dbReference type="Rhea" id="RHEA-COMP:9565"/>
        <dbReference type="Rhea" id="RHEA-COMP:9566"/>
        <dbReference type="ChEBI" id="CHEBI:15378"/>
        <dbReference type="ChEBI" id="CHEBI:16389"/>
        <dbReference type="ChEBI" id="CHEBI:17976"/>
        <dbReference type="ChEBI" id="CHEBI:57540"/>
        <dbReference type="ChEBI" id="CHEBI:57945"/>
        <dbReference type="EC" id="7.1.1.2"/>
    </reaction>
</comment>
<keyword evidence="11 14" id="KW-0472">Membrane</keyword>
<evidence type="ECO:0000256" key="2">
    <source>
        <dbReference type="ARBA" id="ARBA00004448"/>
    </source>
</evidence>
<dbReference type="InterPro" id="IPR001694">
    <property type="entry name" value="NADH_UbQ_OxRdtase_su1/FPO"/>
</dbReference>
<organism evidence="15">
    <name type="scientific">Mengenilla australiensis</name>
    <dbReference type="NCBI Taxonomy" id="701070"/>
    <lineage>
        <taxon>Eukaryota</taxon>
        <taxon>Metazoa</taxon>
        <taxon>Ecdysozoa</taxon>
        <taxon>Arthropoda</taxon>
        <taxon>Hexapoda</taxon>
        <taxon>Insecta</taxon>
        <taxon>Pterygota</taxon>
        <taxon>Neoptera</taxon>
        <taxon>Endopterygota</taxon>
        <taxon>Strepsiptera</taxon>
        <taxon>Mengenillidia</taxon>
        <taxon>Mengenillidae</taxon>
        <taxon>Mengenilla</taxon>
    </lineage>
</organism>
<comment type="function">
    <text evidence="1">Core subunit of the mitochondrial membrane respiratory chain NADH dehydrogenase (Complex I) that is believed to belong to the minimal assembly required for catalysis. Complex I functions in the transfer of electrons from NADH to the respiratory chain. The immediate electron acceptor for the enzyme is believed to be ubiquinone.</text>
</comment>
<dbReference type="EC" id="7.1.1.2" evidence="13"/>
<dbReference type="EMBL" id="GU188852">
    <property type="protein sequence ID" value="ADA62263.1"/>
    <property type="molecule type" value="Genomic_DNA"/>
</dbReference>
<feature type="transmembrane region" description="Helical" evidence="14">
    <location>
        <begin position="7"/>
        <end position="27"/>
    </location>
</feature>
<evidence type="ECO:0000256" key="9">
    <source>
        <dbReference type="ARBA" id="ARBA00023075"/>
    </source>
</evidence>
<dbReference type="PROSITE" id="PS00667">
    <property type="entry name" value="COMPLEX1_ND1_1"/>
    <property type="match status" value="1"/>
</dbReference>
<accession>D2K8M5</accession>
<dbReference type="Pfam" id="PF00146">
    <property type="entry name" value="NADHdh"/>
    <property type="match status" value="1"/>
</dbReference>
<evidence type="ECO:0000256" key="12">
    <source>
        <dbReference type="RuleBase" id="RU000471"/>
    </source>
</evidence>
<keyword evidence="5" id="KW-0813">Transport</keyword>
<comment type="similarity">
    <text evidence="3 12">Belongs to the complex I subunit 1 family.</text>
</comment>
<feature type="transmembrane region" description="Helical" evidence="14">
    <location>
        <begin position="146"/>
        <end position="167"/>
    </location>
</feature>
<dbReference type="GO" id="GO:0005743">
    <property type="term" value="C:mitochondrial inner membrane"/>
    <property type="evidence" value="ECO:0007669"/>
    <property type="project" value="UniProtKB-SubCell"/>
</dbReference>
<dbReference type="GO" id="GO:0009060">
    <property type="term" value="P:aerobic respiration"/>
    <property type="evidence" value="ECO:0007669"/>
    <property type="project" value="TreeGrafter"/>
</dbReference>
<sequence>MDLFLELINYLVMIMFMFIIVAFLTLFERKILGYIHIRKGCNKVGFMGIIQPFSDGMKLLCKELLMLNISNYLIYLYSPLMNLFMVMLFWSMIPYNNMMDYFNLSFLFMLCCLGMNVYSVMMIGWSSNSKFSFLGSIRVIAQMISYEVSLMIFLLSFMGILGSYSLIDLEKNQIYMWFIMMFMLIFFMILLILLIESNRIPYDFSEGESELVSGFNIDYSGGLFALIFIAEYMSIIFMSFIIELMFFGGKIYSLLFYILVMLLMFMFLWVRGSLPRYRYDKLMELAWKIFLPISLMFLLYYFFFVMLIIT</sequence>
<reference evidence="15" key="1">
    <citation type="journal article" date="2009" name="BMC Genomics">
        <title>The mitochondrial genome of the 'twisted-wing parasite' Mengenilla australiensis (Insecta, Strepsiptera): a comparative study.</title>
        <authorList>
            <person name="McMahon D.P."/>
            <person name="Hayward A."/>
            <person name="Kathirithamby J."/>
        </authorList>
    </citation>
    <scope>NUCLEOTIDE SEQUENCE</scope>
</reference>
<geneLocation type="mitochondrion" evidence="15"/>